<dbReference type="SUPFAM" id="SSF55486">
    <property type="entry name" value="Metalloproteases ('zincins'), catalytic domain"/>
    <property type="match status" value="1"/>
</dbReference>
<keyword evidence="2" id="KW-1185">Reference proteome</keyword>
<reference evidence="2" key="1">
    <citation type="journal article" date="2019" name="Int. J. Syst. Evol. Microbiol.">
        <title>The Global Catalogue of Microorganisms (GCM) 10K type strain sequencing project: providing services to taxonomists for standard genome sequencing and annotation.</title>
        <authorList>
            <consortium name="The Broad Institute Genomics Platform"/>
            <consortium name="The Broad Institute Genome Sequencing Center for Infectious Disease"/>
            <person name="Wu L."/>
            <person name="Ma J."/>
        </authorList>
    </citation>
    <scope>NUCLEOTIDE SEQUENCE [LARGE SCALE GENOMIC DNA]</scope>
    <source>
        <strain evidence="2">JCM 17066</strain>
    </source>
</reference>
<evidence type="ECO:0008006" key="3">
    <source>
        <dbReference type="Google" id="ProtNLM"/>
    </source>
</evidence>
<comment type="caution">
    <text evidence="1">The sequence shown here is derived from an EMBL/GenBank/DDBJ whole genome shotgun (WGS) entry which is preliminary data.</text>
</comment>
<evidence type="ECO:0000313" key="1">
    <source>
        <dbReference type="EMBL" id="MFC5472650.1"/>
    </source>
</evidence>
<gene>
    <name evidence="1" type="ORF">ACFPM8_01635</name>
</gene>
<accession>A0ABW0M3D5</accession>
<dbReference type="RefSeq" id="WP_378994289.1">
    <property type="nucleotide sequence ID" value="NZ_JBHSMT010000005.1"/>
</dbReference>
<dbReference type="EMBL" id="JBHSMT010000005">
    <property type="protein sequence ID" value="MFC5472650.1"/>
    <property type="molecule type" value="Genomic_DNA"/>
</dbReference>
<organism evidence="1 2">
    <name type="scientific">Paraherbaspirillum soli</name>
    <dbReference type="NCBI Taxonomy" id="631222"/>
    <lineage>
        <taxon>Bacteria</taxon>
        <taxon>Pseudomonadati</taxon>
        <taxon>Pseudomonadota</taxon>
        <taxon>Betaproteobacteria</taxon>
        <taxon>Burkholderiales</taxon>
        <taxon>Oxalobacteraceae</taxon>
        <taxon>Paraherbaspirillum</taxon>
    </lineage>
</organism>
<name>A0ABW0M3D5_9BURK</name>
<dbReference type="Proteomes" id="UP001596045">
    <property type="component" value="Unassembled WGS sequence"/>
</dbReference>
<sequence length="553" mass="58616">MSGRYGLKNKLIGALFGALLVLTGCGGGGGDGGSSGGSLTPSASVSVSGKITYDFVPAVASKDQSGNWLAKLDYPNTVRKPARNIVVELVDDSGKVLQSTQTDVQGNYVFQAPFNTSVHVRAKAQLLRATGSGPSWNFAVRDNSSTGYSISGDSAALYAMDGANFNSGTQASIHDLNAPSGWGGSSYTAPRVAGPFAILDTVYAASQKVLQANQNAAFPPLNIFWSPGSMDGTYFGSVNGPNFIGLHIRGKEDVDTDEYDAGVIAHEWGHYFQASFSRDDSIGGTHGPGDLLDMRLAFSEGWGNAFSSMARNDPMYIDTFGPQQASPAVVFKVDEIPATDPKAWFSETAVQSVLYRLHQSPTVGFSPIYQAMTTQTNTPALTSLFSFATPLRGQVNAAGQTTIDNLLAEINTVNGSSLDPFGVNQVVLPPSVSAGNGQFVLPVYTQLLIGQGTRVCSTITYGGINKLGVYRYLRFNIPQTGVHQLKLVTDAGLTPEFQLFSQGNPIDGQFVKDSTAADTYNLSYVLPAQNNYVATIKAKVDTQSGCFTVTLVQ</sequence>
<dbReference type="PROSITE" id="PS51257">
    <property type="entry name" value="PROKAR_LIPOPROTEIN"/>
    <property type="match status" value="1"/>
</dbReference>
<proteinExistence type="predicted"/>
<protein>
    <recommendedName>
        <fullName evidence="3">Lipoprotein</fullName>
    </recommendedName>
</protein>
<evidence type="ECO:0000313" key="2">
    <source>
        <dbReference type="Proteomes" id="UP001596045"/>
    </source>
</evidence>